<sequence>MESSNFRNAIRVFKDHTSITLAKVATFSDLRVAIVKATGHKACPAKEHHIREILTLTSYSRCHAASCVATISQRLSKTKDWVVAIKALILIQRLMQEGSPVYMQEVFFTKYDNGTHILDMSNFRDAAWADSWDFSAFVRAYALYLREQLDSWMQEREGRYGMLSYSEEEDEHVSPGTLVVRRTPVWEMHNKKLHSRTQHLMKQLDSFLACRPKGAAKNNSIVALALYPLVKQSFQLYNEITDIVSVLLDRFEEFDAVDSMNIFEIVCKVAKQYEELDTFYYWCNDAFIARTSDYPEINKISQAKLDAIDELIKEKREIKQLEPIHEPELELEPKPEPAREPEPEPEPKPEPELEPEPEATPYVISVEPLPTTGGSKQESKETKIQDIGDLLCFEDDAPTTQQHAGQLALALYGIGLVAETSEKPETQPWEAFNESSDWETALVQTASQLSKQQPSLPGGFDTLLLDGMYQQGATQAAINSGMMASGSASSVAFGPTGRPTQLALLPPPSDNGTSAGEDPFATTMAVPSPSYVQMSDMEKKHMLLVEEQMMWQQYHGQVGMANMYMNQSVYNMVG</sequence>
<dbReference type="EMBL" id="CM042033">
    <property type="protein sequence ID" value="KAI3774533.1"/>
    <property type="molecule type" value="Genomic_DNA"/>
</dbReference>
<name>A0ACB9FT40_9ASTR</name>
<proteinExistence type="predicted"/>
<protein>
    <submittedName>
        <fullName evidence="1">Uncharacterized protein</fullName>
    </submittedName>
</protein>
<gene>
    <name evidence="1" type="ORF">L1987_49091</name>
</gene>
<accession>A0ACB9FT40</accession>
<evidence type="ECO:0000313" key="1">
    <source>
        <dbReference type="EMBL" id="KAI3774533.1"/>
    </source>
</evidence>
<comment type="caution">
    <text evidence="1">The sequence shown here is derived from an EMBL/GenBank/DDBJ whole genome shotgun (WGS) entry which is preliminary data.</text>
</comment>
<keyword evidence="2" id="KW-1185">Reference proteome</keyword>
<evidence type="ECO:0000313" key="2">
    <source>
        <dbReference type="Proteomes" id="UP001056120"/>
    </source>
</evidence>
<dbReference type="Proteomes" id="UP001056120">
    <property type="component" value="Linkage Group LG16"/>
</dbReference>
<organism evidence="1 2">
    <name type="scientific">Smallanthus sonchifolius</name>
    <dbReference type="NCBI Taxonomy" id="185202"/>
    <lineage>
        <taxon>Eukaryota</taxon>
        <taxon>Viridiplantae</taxon>
        <taxon>Streptophyta</taxon>
        <taxon>Embryophyta</taxon>
        <taxon>Tracheophyta</taxon>
        <taxon>Spermatophyta</taxon>
        <taxon>Magnoliopsida</taxon>
        <taxon>eudicotyledons</taxon>
        <taxon>Gunneridae</taxon>
        <taxon>Pentapetalae</taxon>
        <taxon>asterids</taxon>
        <taxon>campanulids</taxon>
        <taxon>Asterales</taxon>
        <taxon>Asteraceae</taxon>
        <taxon>Asteroideae</taxon>
        <taxon>Heliantheae alliance</taxon>
        <taxon>Millerieae</taxon>
        <taxon>Smallanthus</taxon>
    </lineage>
</organism>
<reference evidence="1 2" key="2">
    <citation type="journal article" date="2022" name="Mol. Ecol. Resour.">
        <title>The genomes of chicory, endive, great burdock and yacon provide insights into Asteraceae paleo-polyploidization history and plant inulin production.</title>
        <authorList>
            <person name="Fan W."/>
            <person name="Wang S."/>
            <person name="Wang H."/>
            <person name="Wang A."/>
            <person name="Jiang F."/>
            <person name="Liu H."/>
            <person name="Zhao H."/>
            <person name="Xu D."/>
            <person name="Zhang Y."/>
        </authorList>
    </citation>
    <scope>NUCLEOTIDE SEQUENCE [LARGE SCALE GENOMIC DNA]</scope>
    <source>
        <strain evidence="2">cv. Yunnan</strain>
        <tissue evidence="1">Leaves</tissue>
    </source>
</reference>
<reference evidence="2" key="1">
    <citation type="journal article" date="2022" name="Mol. Ecol. Resour.">
        <title>The genomes of chicory, endive, great burdock and yacon provide insights into Asteraceae palaeo-polyploidization history and plant inulin production.</title>
        <authorList>
            <person name="Fan W."/>
            <person name="Wang S."/>
            <person name="Wang H."/>
            <person name="Wang A."/>
            <person name="Jiang F."/>
            <person name="Liu H."/>
            <person name="Zhao H."/>
            <person name="Xu D."/>
            <person name="Zhang Y."/>
        </authorList>
    </citation>
    <scope>NUCLEOTIDE SEQUENCE [LARGE SCALE GENOMIC DNA]</scope>
    <source>
        <strain evidence="2">cv. Yunnan</strain>
    </source>
</reference>